<reference evidence="1 2" key="1">
    <citation type="submission" date="2022-04" db="EMBL/GenBank/DDBJ databases">
        <title>Positive selection, recombination, and allopatry shape intraspecific diversity of widespread and dominant cyanobacteria.</title>
        <authorList>
            <person name="Wei J."/>
            <person name="Shu W."/>
            <person name="Hu C."/>
        </authorList>
    </citation>
    <scope>NUCLEOTIDE SEQUENCE [LARGE SCALE GENOMIC DNA]</scope>
    <source>
        <strain evidence="1 2">GB2-A5</strain>
    </source>
</reference>
<dbReference type="EMBL" id="JAMPKK010000040">
    <property type="protein sequence ID" value="MEP0866290.1"/>
    <property type="molecule type" value="Genomic_DNA"/>
</dbReference>
<keyword evidence="2" id="KW-1185">Reference proteome</keyword>
<organism evidence="1 2">
    <name type="scientific">Funiculus sociatus GB2-A5</name>
    <dbReference type="NCBI Taxonomy" id="2933946"/>
    <lineage>
        <taxon>Bacteria</taxon>
        <taxon>Bacillati</taxon>
        <taxon>Cyanobacteriota</taxon>
        <taxon>Cyanophyceae</taxon>
        <taxon>Coleofasciculales</taxon>
        <taxon>Coleofasciculaceae</taxon>
        <taxon>Funiculus</taxon>
    </lineage>
</organism>
<dbReference type="Proteomes" id="UP001442494">
    <property type="component" value="Unassembled WGS sequence"/>
</dbReference>
<name>A0ABV0JS48_9CYAN</name>
<dbReference type="RefSeq" id="WP_190422242.1">
    <property type="nucleotide sequence ID" value="NZ_JAMPKK010000040.1"/>
</dbReference>
<sequence length="90" mass="10205">MSAVPFYPKGFTPSRFHGEYNFLPQRVLVPCENFKFSIPTPIFGVDFLSFHYWAVGIERDRQSPDAMGKSLRAFFINSGSTYEGGLDGCR</sequence>
<comment type="caution">
    <text evidence="1">The sequence shown here is derived from an EMBL/GenBank/DDBJ whole genome shotgun (WGS) entry which is preliminary data.</text>
</comment>
<protein>
    <submittedName>
        <fullName evidence="1">Uncharacterized protein</fullName>
    </submittedName>
</protein>
<gene>
    <name evidence="1" type="ORF">NDI37_17665</name>
</gene>
<evidence type="ECO:0000313" key="2">
    <source>
        <dbReference type="Proteomes" id="UP001442494"/>
    </source>
</evidence>
<proteinExistence type="predicted"/>
<evidence type="ECO:0000313" key="1">
    <source>
        <dbReference type="EMBL" id="MEP0866290.1"/>
    </source>
</evidence>
<accession>A0ABV0JS48</accession>